<accession>A0A5C3KVY9</accession>
<proteinExistence type="predicted"/>
<evidence type="ECO:0000313" key="2">
    <source>
        <dbReference type="Proteomes" id="UP000307440"/>
    </source>
</evidence>
<reference evidence="1 2" key="1">
    <citation type="journal article" date="2019" name="Nat. Ecol. Evol.">
        <title>Megaphylogeny resolves global patterns of mushroom evolution.</title>
        <authorList>
            <person name="Varga T."/>
            <person name="Krizsan K."/>
            <person name="Foldi C."/>
            <person name="Dima B."/>
            <person name="Sanchez-Garcia M."/>
            <person name="Sanchez-Ramirez S."/>
            <person name="Szollosi G.J."/>
            <person name="Szarkandi J.G."/>
            <person name="Papp V."/>
            <person name="Albert L."/>
            <person name="Andreopoulos W."/>
            <person name="Angelini C."/>
            <person name="Antonin V."/>
            <person name="Barry K.W."/>
            <person name="Bougher N.L."/>
            <person name="Buchanan P."/>
            <person name="Buyck B."/>
            <person name="Bense V."/>
            <person name="Catcheside P."/>
            <person name="Chovatia M."/>
            <person name="Cooper J."/>
            <person name="Damon W."/>
            <person name="Desjardin D."/>
            <person name="Finy P."/>
            <person name="Geml J."/>
            <person name="Haridas S."/>
            <person name="Hughes K."/>
            <person name="Justo A."/>
            <person name="Karasinski D."/>
            <person name="Kautmanova I."/>
            <person name="Kiss B."/>
            <person name="Kocsube S."/>
            <person name="Kotiranta H."/>
            <person name="LaButti K.M."/>
            <person name="Lechner B.E."/>
            <person name="Liimatainen K."/>
            <person name="Lipzen A."/>
            <person name="Lukacs Z."/>
            <person name="Mihaltcheva S."/>
            <person name="Morgado L.N."/>
            <person name="Niskanen T."/>
            <person name="Noordeloos M.E."/>
            <person name="Ohm R.A."/>
            <person name="Ortiz-Santana B."/>
            <person name="Ovrebo C."/>
            <person name="Racz N."/>
            <person name="Riley R."/>
            <person name="Savchenko A."/>
            <person name="Shiryaev A."/>
            <person name="Soop K."/>
            <person name="Spirin V."/>
            <person name="Szebenyi C."/>
            <person name="Tomsovsky M."/>
            <person name="Tulloss R.E."/>
            <person name="Uehling J."/>
            <person name="Grigoriev I.V."/>
            <person name="Vagvolgyi C."/>
            <person name="Papp T."/>
            <person name="Martin F.M."/>
            <person name="Miettinen O."/>
            <person name="Hibbett D.S."/>
            <person name="Nagy L.G."/>
        </authorList>
    </citation>
    <scope>NUCLEOTIDE SEQUENCE [LARGE SCALE GENOMIC DNA]</scope>
    <source>
        <strain evidence="1 2">CBS 121175</strain>
    </source>
</reference>
<gene>
    <name evidence="1" type="ORF">FA15DRAFT_411933</name>
</gene>
<dbReference type="EMBL" id="ML210198">
    <property type="protein sequence ID" value="TFK24584.1"/>
    <property type="molecule type" value="Genomic_DNA"/>
</dbReference>
<evidence type="ECO:0000313" key="1">
    <source>
        <dbReference type="EMBL" id="TFK24584.1"/>
    </source>
</evidence>
<protein>
    <submittedName>
        <fullName evidence="1">Uncharacterized protein</fullName>
    </submittedName>
</protein>
<dbReference type="Proteomes" id="UP000307440">
    <property type="component" value="Unassembled WGS sequence"/>
</dbReference>
<dbReference type="AlphaFoldDB" id="A0A5C3KVY9"/>
<organism evidence="1 2">
    <name type="scientific">Coprinopsis marcescibilis</name>
    <name type="common">Agaric fungus</name>
    <name type="synonym">Psathyrella marcescibilis</name>
    <dbReference type="NCBI Taxonomy" id="230819"/>
    <lineage>
        <taxon>Eukaryota</taxon>
        <taxon>Fungi</taxon>
        <taxon>Dikarya</taxon>
        <taxon>Basidiomycota</taxon>
        <taxon>Agaricomycotina</taxon>
        <taxon>Agaricomycetes</taxon>
        <taxon>Agaricomycetidae</taxon>
        <taxon>Agaricales</taxon>
        <taxon>Agaricineae</taxon>
        <taxon>Psathyrellaceae</taxon>
        <taxon>Coprinopsis</taxon>
    </lineage>
</organism>
<sequence>MFLRLNSLWEGCPCFALVSSVMSRDERSRSRRPTNQDMYIYYSRIVLISSTPLTFEARRIRTYIRPHFLARGRRSLGHSFKNGGIESSVLVVDI</sequence>
<keyword evidence="2" id="KW-1185">Reference proteome</keyword>
<name>A0A5C3KVY9_COPMA</name>